<feature type="compositionally biased region" description="Basic and acidic residues" evidence="1">
    <location>
        <begin position="15"/>
        <end position="26"/>
    </location>
</feature>
<reference evidence="2" key="1">
    <citation type="journal article" date="2009" name="Rice">
        <title>De Novo Next Generation Sequencing of Plant Genomes.</title>
        <authorList>
            <person name="Rounsley S."/>
            <person name="Marri P.R."/>
            <person name="Yu Y."/>
            <person name="He R."/>
            <person name="Sisneros N."/>
            <person name="Goicoechea J.L."/>
            <person name="Lee S.J."/>
            <person name="Angelova A."/>
            <person name="Kudrna D."/>
            <person name="Luo M."/>
            <person name="Affourtit J."/>
            <person name="Desany B."/>
            <person name="Knight J."/>
            <person name="Niazi F."/>
            <person name="Egholm M."/>
            <person name="Wing R.A."/>
        </authorList>
    </citation>
    <scope>NUCLEOTIDE SEQUENCE [LARGE SCALE GENOMIC DNA]</scope>
    <source>
        <strain evidence="2">cv. IRGC 105608</strain>
    </source>
</reference>
<name>A0A0D3FRR8_9ORYZ</name>
<accession>A0A0D3FRR8</accession>
<dbReference type="HOGENOM" id="CLU_1404406_0_0_1"/>
<protein>
    <submittedName>
        <fullName evidence="2">Uncharacterized protein</fullName>
    </submittedName>
</protein>
<feature type="compositionally biased region" description="Basic and acidic residues" evidence="1">
    <location>
        <begin position="72"/>
        <end position="92"/>
    </location>
</feature>
<proteinExistence type="predicted"/>
<dbReference type="PaxDb" id="65489-OBART04G00080.1"/>
<sequence>MSPRRRRKKKGRIKKREESLPERGGHIETASTYRTGYVVAKKRRFSSPTNPQPLKIKSTGYLQQLRYIHTYKRGDGDGGGRERGTGGEGREEDREDGELETAVGRSAGQGRRGGGRRGSRKAEKRGGGEEDSWFSKRDYKFGAAAVPLSPLRVLAPPPPPISPLNRSLHETKSVAASITIVHPICATLSLTSQS</sequence>
<reference evidence="2" key="2">
    <citation type="submission" date="2015-03" db="UniProtKB">
        <authorList>
            <consortium name="EnsemblPlants"/>
        </authorList>
    </citation>
    <scope>IDENTIFICATION</scope>
</reference>
<dbReference type="Proteomes" id="UP000026960">
    <property type="component" value="Chromosome 4"/>
</dbReference>
<feature type="region of interest" description="Disordered" evidence="1">
    <location>
        <begin position="1"/>
        <end position="35"/>
    </location>
</feature>
<dbReference type="AlphaFoldDB" id="A0A0D3FRR8"/>
<evidence type="ECO:0000313" key="2">
    <source>
        <dbReference type="EnsemblPlants" id="OBART04G00080.1"/>
    </source>
</evidence>
<evidence type="ECO:0000313" key="3">
    <source>
        <dbReference type="Proteomes" id="UP000026960"/>
    </source>
</evidence>
<dbReference type="EnsemblPlants" id="OBART04G00080.1">
    <property type="protein sequence ID" value="OBART04G00080.1"/>
    <property type="gene ID" value="OBART04G00080"/>
</dbReference>
<feature type="compositionally biased region" description="Basic residues" evidence="1">
    <location>
        <begin position="1"/>
        <end position="14"/>
    </location>
</feature>
<organism evidence="2">
    <name type="scientific">Oryza barthii</name>
    <dbReference type="NCBI Taxonomy" id="65489"/>
    <lineage>
        <taxon>Eukaryota</taxon>
        <taxon>Viridiplantae</taxon>
        <taxon>Streptophyta</taxon>
        <taxon>Embryophyta</taxon>
        <taxon>Tracheophyta</taxon>
        <taxon>Spermatophyta</taxon>
        <taxon>Magnoliopsida</taxon>
        <taxon>Liliopsida</taxon>
        <taxon>Poales</taxon>
        <taxon>Poaceae</taxon>
        <taxon>BOP clade</taxon>
        <taxon>Oryzoideae</taxon>
        <taxon>Oryzeae</taxon>
        <taxon>Oryzinae</taxon>
        <taxon>Oryza</taxon>
    </lineage>
</organism>
<evidence type="ECO:0000256" key="1">
    <source>
        <dbReference type="SAM" id="MobiDB-lite"/>
    </source>
</evidence>
<keyword evidence="3" id="KW-1185">Reference proteome</keyword>
<feature type="region of interest" description="Disordered" evidence="1">
    <location>
        <begin position="67"/>
        <end position="134"/>
    </location>
</feature>
<feature type="compositionally biased region" description="Basic and acidic residues" evidence="1">
    <location>
        <begin position="120"/>
        <end position="134"/>
    </location>
</feature>
<dbReference type="Gramene" id="OBART04G00080.1">
    <property type="protein sequence ID" value="OBART04G00080.1"/>
    <property type="gene ID" value="OBART04G00080"/>
</dbReference>